<keyword evidence="2" id="KW-0575">Peroxidase</keyword>
<dbReference type="InterPro" id="IPR010195">
    <property type="entry name" value="Uncharacterised_peroxidase-rel"/>
</dbReference>
<dbReference type="PANTHER" id="PTHR35446:SF2">
    <property type="entry name" value="CARBOXYMUCONOLACTONE DECARBOXYLASE-LIKE DOMAIN-CONTAINING PROTEIN"/>
    <property type="match status" value="1"/>
</dbReference>
<dbReference type="InterPro" id="IPR029032">
    <property type="entry name" value="AhpD-like"/>
</dbReference>
<dbReference type="EMBL" id="NKUC01000026">
    <property type="protein sequence ID" value="PYD56304.1"/>
    <property type="molecule type" value="Genomic_DNA"/>
</dbReference>
<dbReference type="SUPFAM" id="SSF69118">
    <property type="entry name" value="AhpD-like"/>
    <property type="match status" value="1"/>
</dbReference>
<dbReference type="STRING" id="1220579.GCA_001571345_02257"/>
<organism evidence="2 3">
    <name type="scientific">Komagataeibacter xylinus</name>
    <name type="common">Gluconacetobacter xylinus</name>
    <dbReference type="NCBI Taxonomy" id="28448"/>
    <lineage>
        <taxon>Bacteria</taxon>
        <taxon>Pseudomonadati</taxon>
        <taxon>Pseudomonadota</taxon>
        <taxon>Alphaproteobacteria</taxon>
        <taxon>Acetobacterales</taxon>
        <taxon>Acetobacteraceae</taxon>
        <taxon>Komagataeibacter</taxon>
    </lineage>
</organism>
<dbReference type="InterPro" id="IPR004675">
    <property type="entry name" value="AhpD_core"/>
</dbReference>
<dbReference type="Proteomes" id="UP000248257">
    <property type="component" value="Unassembled WGS sequence"/>
</dbReference>
<keyword evidence="2" id="KW-0560">Oxidoreductase</keyword>
<reference evidence="2 3" key="1">
    <citation type="submission" date="2017-07" db="EMBL/GenBank/DDBJ databases">
        <title>A draft genome sequence of Komagataeibacter xylinus LMG 1515.</title>
        <authorList>
            <person name="Skraban J."/>
            <person name="Cleenwerck I."/>
            <person name="Vandamme P."/>
            <person name="Trcek J."/>
        </authorList>
    </citation>
    <scope>NUCLEOTIDE SEQUENCE [LARGE SCALE GENOMIC DNA]</scope>
    <source>
        <strain evidence="2 3">LMG 1515</strain>
    </source>
</reference>
<dbReference type="PANTHER" id="PTHR35446">
    <property type="entry name" value="SI:CH211-175M2.5"/>
    <property type="match status" value="1"/>
</dbReference>
<comment type="caution">
    <text evidence="2">The sequence shown here is derived from an EMBL/GenBank/DDBJ whole genome shotgun (WGS) entry which is preliminary data.</text>
</comment>
<evidence type="ECO:0000313" key="2">
    <source>
        <dbReference type="EMBL" id="PYD56304.1"/>
    </source>
</evidence>
<dbReference type="NCBIfam" id="TIGR00778">
    <property type="entry name" value="ahpD_dom"/>
    <property type="match status" value="1"/>
</dbReference>
<dbReference type="NCBIfam" id="TIGR01926">
    <property type="entry name" value="peroxid_rel"/>
    <property type="match status" value="1"/>
</dbReference>
<feature type="domain" description="Carboxymuconolactone decarboxylase-like" evidence="1">
    <location>
        <begin position="54"/>
        <end position="104"/>
    </location>
</feature>
<dbReference type="GO" id="GO:0051920">
    <property type="term" value="F:peroxiredoxin activity"/>
    <property type="evidence" value="ECO:0007669"/>
    <property type="project" value="InterPro"/>
</dbReference>
<dbReference type="OrthoDB" id="3667834at2"/>
<dbReference type="AlphaFoldDB" id="A0A318PH87"/>
<dbReference type="Gene3D" id="1.20.1290.10">
    <property type="entry name" value="AhpD-like"/>
    <property type="match status" value="1"/>
</dbReference>
<protein>
    <submittedName>
        <fullName evidence="2">Alkylhydroperoxidase</fullName>
    </submittedName>
</protein>
<sequence length="193" mass="21493">MKPVTRFTTDTLDWEPYITPVDYDTATPAQREALQETPSHRKISKYTLTLAHDPESLKYRSPLFNLIMYGKDGLPRAERELAAVATSVVNHCIYCGSVHAARYIELTRRPEVMDTIFADGTKAEIDEYSQGLFDFAVALSKTPVAATQADMNHVRDLGFTALQALDLVLASAIFGWANRLMHTLGQAVEPTES</sequence>
<keyword evidence="3" id="KW-1185">Reference proteome</keyword>
<proteinExistence type="predicted"/>
<evidence type="ECO:0000313" key="3">
    <source>
        <dbReference type="Proteomes" id="UP000248257"/>
    </source>
</evidence>
<evidence type="ECO:0000259" key="1">
    <source>
        <dbReference type="Pfam" id="PF02627"/>
    </source>
</evidence>
<gene>
    <name evidence="2" type="ORF">CFR75_11810</name>
</gene>
<dbReference type="Pfam" id="PF02627">
    <property type="entry name" value="CMD"/>
    <property type="match status" value="1"/>
</dbReference>
<accession>A0A318PH87</accession>
<dbReference type="InterPro" id="IPR003779">
    <property type="entry name" value="CMD-like"/>
</dbReference>
<dbReference type="RefSeq" id="WP_061274999.1">
    <property type="nucleotide sequence ID" value="NZ_CBCRXN010000047.1"/>
</dbReference>
<name>A0A318PH87_KOMXY</name>